<evidence type="ECO:0000313" key="4">
    <source>
        <dbReference type="Proteomes" id="UP000075884"/>
    </source>
</evidence>
<dbReference type="GO" id="GO:1990904">
    <property type="term" value="C:ribonucleoprotein complex"/>
    <property type="evidence" value="ECO:0007669"/>
    <property type="project" value="UniProtKB-KW"/>
</dbReference>
<evidence type="ECO:0000313" key="3">
    <source>
        <dbReference type="EnsemblMetazoa" id="ADIR004083-PA"/>
    </source>
</evidence>
<dbReference type="EnsemblMetazoa" id="ADIR004083-RA">
    <property type="protein sequence ID" value="ADIR004083-PA"/>
    <property type="gene ID" value="ADIR004083"/>
</dbReference>
<dbReference type="SUPFAM" id="SSF54211">
    <property type="entry name" value="Ribosomal protein S5 domain 2-like"/>
    <property type="match status" value="1"/>
</dbReference>
<sequence length="63" mass="6480">MNGKVDVSANVAGGGPSSQAGAVRWGIAMALRSFVDAEQIARMRLVGEHLVTNVGCIAQEGEP</sequence>
<name>A0A182N8V9_9DIPT</name>
<dbReference type="GO" id="GO:0003735">
    <property type="term" value="F:structural constituent of ribosome"/>
    <property type="evidence" value="ECO:0007669"/>
    <property type="project" value="InterPro"/>
</dbReference>
<dbReference type="GO" id="GO:0006412">
    <property type="term" value="P:translation"/>
    <property type="evidence" value="ECO:0007669"/>
    <property type="project" value="InterPro"/>
</dbReference>
<dbReference type="VEuPathDB" id="VectorBase:ADIR004083"/>
<dbReference type="Gene3D" id="3.30.230.10">
    <property type="match status" value="1"/>
</dbReference>
<reference evidence="3" key="2">
    <citation type="submission" date="2020-05" db="UniProtKB">
        <authorList>
            <consortium name="EnsemblMetazoa"/>
        </authorList>
    </citation>
    <scope>IDENTIFICATION</scope>
    <source>
        <strain evidence="3">WRAIR2</strain>
    </source>
</reference>
<dbReference type="STRING" id="7168.A0A182N8V9"/>
<evidence type="ECO:0000256" key="1">
    <source>
        <dbReference type="ARBA" id="ARBA00022980"/>
    </source>
</evidence>
<evidence type="ECO:0000256" key="2">
    <source>
        <dbReference type="ARBA" id="ARBA00023274"/>
    </source>
</evidence>
<dbReference type="InterPro" id="IPR020568">
    <property type="entry name" value="Ribosomal_Su5_D2-typ_SF"/>
</dbReference>
<dbReference type="InterPro" id="IPR000754">
    <property type="entry name" value="Ribosomal_uS9"/>
</dbReference>
<dbReference type="InterPro" id="IPR014721">
    <property type="entry name" value="Ribsml_uS5_D2-typ_fold_subgr"/>
</dbReference>
<dbReference type="Proteomes" id="UP000075884">
    <property type="component" value="Unassembled WGS sequence"/>
</dbReference>
<dbReference type="GO" id="GO:0005840">
    <property type="term" value="C:ribosome"/>
    <property type="evidence" value="ECO:0007669"/>
    <property type="project" value="UniProtKB-KW"/>
</dbReference>
<reference evidence="4" key="1">
    <citation type="submission" date="2013-03" db="EMBL/GenBank/DDBJ databases">
        <title>The Genome Sequence of Anopheles dirus WRAIR2.</title>
        <authorList>
            <consortium name="The Broad Institute Genomics Platform"/>
            <person name="Neafsey D.E."/>
            <person name="Walton C."/>
            <person name="Walker B."/>
            <person name="Young S.K."/>
            <person name="Zeng Q."/>
            <person name="Gargeya S."/>
            <person name="Fitzgerald M."/>
            <person name="Haas B."/>
            <person name="Abouelleil A."/>
            <person name="Allen A.W."/>
            <person name="Alvarado L."/>
            <person name="Arachchi H.M."/>
            <person name="Berlin A.M."/>
            <person name="Chapman S.B."/>
            <person name="Gainer-Dewar J."/>
            <person name="Goldberg J."/>
            <person name="Griggs A."/>
            <person name="Gujja S."/>
            <person name="Hansen M."/>
            <person name="Howarth C."/>
            <person name="Imamovic A."/>
            <person name="Ireland A."/>
            <person name="Larimer J."/>
            <person name="McCowan C."/>
            <person name="Murphy C."/>
            <person name="Pearson M."/>
            <person name="Poon T.W."/>
            <person name="Priest M."/>
            <person name="Roberts A."/>
            <person name="Saif S."/>
            <person name="Shea T."/>
            <person name="Sisk P."/>
            <person name="Sykes S."/>
            <person name="Wortman J."/>
            <person name="Nusbaum C."/>
            <person name="Birren B."/>
        </authorList>
    </citation>
    <scope>NUCLEOTIDE SEQUENCE [LARGE SCALE GENOMIC DNA]</scope>
    <source>
        <strain evidence="4">WRAIR2</strain>
    </source>
</reference>
<proteinExistence type="predicted"/>
<protein>
    <submittedName>
        <fullName evidence="3">Uncharacterized protein</fullName>
    </submittedName>
</protein>
<keyword evidence="4" id="KW-1185">Reference proteome</keyword>
<keyword evidence="2" id="KW-0687">Ribonucleoprotein</keyword>
<keyword evidence="1" id="KW-0689">Ribosomal protein</keyword>
<organism evidence="3 4">
    <name type="scientific">Anopheles dirus</name>
    <dbReference type="NCBI Taxonomy" id="7168"/>
    <lineage>
        <taxon>Eukaryota</taxon>
        <taxon>Metazoa</taxon>
        <taxon>Ecdysozoa</taxon>
        <taxon>Arthropoda</taxon>
        <taxon>Hexapoda</taxon>
        <taxon>Insecta</taxon>
        <taxon>Pterygota</taxon>
        <taxon>Neoptera</taxon>
        <taxon>Endopterygota</taxon>
        <taxon>Diptera</taxon>
        <taxon>Nematocera</taxon>
        <taxon>Culicoidea</taxon>
        <taxon>Culicidae</taxon>
        <taxon>Anophelinae</taxon>
        <taxon>Anopheles</taxon>
    </lineage>
</organism>
<accession>A0A182N8V9</accession>
<dbReference type="Pfam" id="PF00380">
    <property type="entry name" value="Ribosomal_S9"/>
    <property type="match status" value="1"/>
</dbReference>
<dbReference type="AlphaFoldDB" id="A0A182N8V9"/>